<feature type="domain" description="EF-hand" evidence="2">
    <location>
        <begin position="145"/>
        <end position="176"/>
    </location>
</feature>
<feature type="domain" description="EF-hand" evidence="2">
    <location>
        <begin position="105"/>
        <end position="140"/>
    </location>
</feature>
<accession>A0ABD2Q0C7</accession>
<keyword evidence="1" id="KW-0106">Calcium</keyword>
<dbReference type="Pfam" id="PF13499">
    <property type="entry name" value="EF-hand_7"/>
    <property type="match status" value="1"/>
</dbReference>
<gene>
    <name evidence="3" type="ORF">Ciccas_008298</name>
</gene>
<sequence length="178" mass="20587">MQRAAFSLHIFNYTREDGSNKKVSAEGKRVSFRLFTRSVIIRKIRQALAEKTQKGLATEANLQETMYAAGLDKKFGKICYSACAKTEDGRVKAETVLSYLQKCKAITFVVRRLFFDIDVNKDSFIDLEELRDYLRSKHVDGYDYRLEEYVKKFDADEDGRLSIIEFANLVNSLRIVEI</sequence>
<dbReference type="SMART" id="SM00054">
    <property type="entry name" value="EFh"/>
    <property type="match status" value="2"/>
</dbReference>
<name>A0ABD2Q0C7_9PLAT</name>
<dbReference type="EMBL" id="JBJKFK010001435">
    <property type="protein sequence ID" value="KAL3313103.1"/>
    <property type="molecule type" value="Genomic_DNA"/>
</dbReference>
<evidence type="ECO:0000313" key="3">
    <source>
        <dbReference type="EMBL" id="KAL3313103.1"/>
    </source>
</evidence>
<reference evidence="3 4" key="1">
    <citation type="submission" date="2024-11" db="EMBL/GenBank/DDBJ databases">
        <title>Adaptive evolution of stress response genes in parasites aligns with host niche diversity.</title>
        <authorList>
            <person name="Hahn C."/>
            <person name="Resl P."/>
        </authorList>
    </citation>
    <scope>NUCLEOTIDE SEQUENCE [LARGE SCALE GENOMIC DNA]</scope>
    <source>
        <strain evidence="3">EGGRZ-B1_66</strain>
        <tissue evidence="3">Body</tissue>
    </source>
</reference>
<comment type="caution">
    <text evidence="3">The sequence shown here is derived from an EMBL/GenBank/DDBJ whole genome shotgun (WGS) entry which is preliminary data.</text>
</comment>
<dbReference type="InterPro" id="IPR002048">
    <property type="entry name" value="EF_hand_dom"/>
</dbReference>
<dbReference type="InterPro" id="IPR018247">
    <property type="entry name" value="EF_Hand_1_Ca_BS"/>
</dbReference>
<dbReference type="Gene3D" id="1.10.238.10">
    <property type="entry name" value="EF-hand"/>
    <property type="match status" value="1"/>
</dbReference>
<dbReference type="PROSITE" id="PS50222">
    <property type="entry name" value="EF_HAND_2"/>
    <property type="match status" value="2"/>
</dbReference>
<evidence type="ECO:0000259" key="2">
    <source>
        <dbReference type="PROSITE" id="PS50222"/>
    </source>
</evidence>
<dbReference type="Proteomes" id="UP001626550">
    <property type="component" value="Unassembled WGS sequence"/>
</dbReference>
<proteinExistence type="predicted"/>
<dbReference type="InterPro" id="IPR011992">
    <property type="entry name" value="EF-hand-dom_pair"/>
</dbReference>
<organism evidence="3 4">
    <name type="scientific">Cichlidogyrus casuarinus</name>
    <dbReference type="NCBI Taxonomy" id="1844966"/>
    <lineage>
        <taxon>Eukaryota</taxon>
        <taxon>Metazoa</taxon>
        <taxon>Spiralia</taxon>
        <taxon>Lophotrochozoa</taxon>
        <taxon>Platyhelminthes</taxon>
        <taxon>Monogenea</taxon>
        <taxon>Monopisthocotylea</taxon>
        <taxon>Dactylogyridea</taxon>
        <taxon>Ancyrocephalidae</taxon>
        <taxon>Cichlidogyrus</taxon>
    </lineage>
</organism>
<dbReference type="AlphaFoldDB" id="A0ABD2Q0C7"/>
<dbReference type="SUPFAM" id="SSF47473">
    <property type="entry name" value="EF-hand"/>
    <property type="match status" value="1"/>
</dbReference>
<keyword evidence="4" id="KW-1185">Reference proteome</keyword>
<protein>
    <recommendedName>
        <fullName evidence="2">EF-hand domain-containing protein</fullName>
    </recommendedName>
</protein>
<evidence type="ECO:0000256" key="1">
    <source>
        <dbReference type="ARBA" id="ARBA00022837"/>
    </source>
</evidence>
<dbReference type="PROSITE" id="PS00018">
    <property type="entry name" value="EF_HAND_1"/>
    <property type="match status" value="1"/>
</dbReference>
<evidence type="ECO:0000313" key="4">
    <source>
        <dbReference type="Proteomes" id="UP001626550"/>
    </source>
</evidence>